<dbReference type="InterPro" id="IPR036428">
    <property type="entry name" value="PCD_sf"/>
</dbReference>
<reference evidence="5" key="1">
    <citation type="submission" date="2022-05" db="EMBL/GenBank/DDBJ databases">
        <title>Single-amplified genomics reveal most streamlined microbe among free-living bacteria.</title>
        <authorList>
            <person name="Roda-Garcia J."/>
            <person name="Haro-Moreno J.M."/>
            <person name="Rodriguez-Valera F."/>
            <person name="Almagro-Moreno S."/>
            <person name="Lopez-Perez M."/>
        </authorList>
    </citation>
    <scope>NUCLEOTIDE SEQUENCE</scope>
    <source>
        <strain evidence="5">TMED112-D2-2</strain>
    </source>
</reference>
<comment type="catalytic activity">
    <reaction evidence="1 4">
        <text>(4aS,6R)-4a-hydroxy-L-erythro-5,6,7,8-tetrahydrobiopterin = (6R)-L-erythro-6,7-dihydrobiopterin + H2O</text>
        <dbReference type="Rhea" id="RHEA:11920"/>
        <dbReference type="ChEBI" id="CHEBI:15377"/>
        <dbReference type="ChEBI" id="CHEBI:15642"/>
        <dbReference type="ChEBI" id="CHEBI:43120"/>
        <dbReference type="EC" id="4.2.1.96"/>
    </reaction>
</comment>
<dbReference type="Pfam" id="PF01329">
    <property type="entry name" value="Pterin_4a"/>
    <property type="match status" value="1"/>
</dbReference>
<dbReference type="Gene3D" id="3.30.1360.20">
    <property type="entry name" value="Transcriptional coactivator/pterin dehydratase"/>
    <property type="match status" value="1"/>
</dbReference>
<accession>A0A9Q8TXP3</accession>
<dbReference type="PANTHER" id="PTHR42805:SF1">
    <property type="entry name" value="PTERIN-4-ALPHA-CARBINOLAMINE DEHYDRATASE-RELATED"/>
    <property type="match status" value="1"/>
</dbReference>
<dbReference type="PANTHER" id="PTHR42805">
    <property type="entry name" value="PTERIN-4-ALPHA-CARBINOLAMINE DEHYDRATASE-RELATED"/>
    <property type="match status" value="1"/>
</dbReference>
<gene>
    <name evidence="5" type="ORF">M9B40_04065</name>
</gene>
<dbReference type="EMBL" id="CP097966">
    <property type="protein sequence ID" value="URQ62906.1"/>
    <property type="molecule type" value="Genomic_DNA"/>
</dbReference>
<dbReference type="AlphaFoldDB" id="A0A9Q8TXP3"/>
<dbReference type="SUPFAM" id="SSF55248">
    <property type="entry name" value="PCD-like"/>
    <property type="match status" value="1"/>
</dbReference>
<dbReference type="CDD" id="cd00913">
    <property type="entry name" value="PCD_DCoH_subfamily_a"/>
    <property type="match status" value="1"/>
</dbReference>
<organism evidence="5 6">
    <name type="scientific">SAR86 cluster bacterium</name>
    <dbReference type="NCBI Taxonomy" id="2030880"/>
    <lineage>
        <taxon>Bacteria</taxon>
        <taxon>Pseudomonadati</taxon>
        <taxon>Pseudomonadota</taxon>
        <taxon>Gammaproteobacteria</taxon>
        <taxon>SAR86 cluster</taxon>
    </lineage>
</organism>
<evidence type="ECO:0000313" key="5">
    <source>
        <dbReference type="EMBL" id="URQ62906.1"/>
    </source>
</evidence>
<dbReference type="GO" id="GO:0006729">
    <property type="term" value="P:tetrahydrobiopterin biosynthetic process"/>
    <property type="evidence" value="ECO:0007669"/>
    <property type="project" value="InterPro"/>
</dbReference>
<protein>
    <recommendedName>
        <fullName evidence="4">Putative pterin-4-alpha-carbinolamine dehydratase</fullName>
        <shortName evidence="4">PHS</shortName>
        <ecNumber evidence="4">4.2.1.96</ecNumber>
    </recommendedName>
    <alternativeName>
        <fullName evidence="4">4-alpha-hydroxy-tetrahydropterin dehydratase</fullName>
    </alternativeName>
    <alternativeName>
        <fullName evidence="4">Pterin carbinolamine dehydratase</fullName>
        <shortName evidence="4">PCD</shortName>
    </alternativeName>
</protein>
<keyword evidence="6" id="KW-1185">Reference proteome</keyword>
<dbReference type="GO" id="GO:0008124">
    <property type="term" value="F:4-alpha-hydroxytetrahydrobiopterin dehydratase activity"/>
    <property type="evidence" value="ECO:0007669"/>
    <property type="project" value="UniProtKB-UniRule"/>
</dbReference>
<dbReference type="EC" id="4.2.1.96" evidence="4"/>
<comment type="similarity">
    <text evidence="2 4">Belongs to the pterin-4-alpha-carbinolamine dehydratase family.</text>
</comment>
<evidence type="ECO:0000256" key="1">
    <source>
        <dbReference type="ARBA" id="ARBA00001554"/>
    </source>
</evidence>
<sequence length="108" mass="12546">MLENNKCEACRIGAPKVTDEEKKTFLKELPDWNILDDGVEKLIKDFKFSSYMEAVDFTKKVAEMADEEDHHPKIILEWGKVTVYWWSHKIEGLHKNDFICAAKTDSLA</sequence>
<name>A0A9Q8TXP3_9GAMM</name>
<dbReference type="HAMAP" id="MF_00434">
    <property type="entry name" value="Pterin_4_alpha"/>
    <property type="match status" value="1"/>
</dbReference>
<evidence type="ECO:0000256" key="3">
    <source>
        <dbReference type="ARBA" id="ARBA00023239"/>
    </source>
</evidence>
<dbReference type="InterPro" id="IPR001533">
    <property type="entry name" value="Pterin_deHydtase"/>
</dbReference>
<keyword evidence="3 4" id="KW-0456">Lyase</keyword>
<dbReference type="InterPro" id="IPR050376">
    <property type="entry name" value="Pterin-4-alpha-carb_dehyd"/>
</dbReference>
<dbReference type="Proteomes" id="UP001056381">
    <property type="component" value="Chromosome"/>
</dbReference>
<evidence type="ECO:0000313" key="6">
    <source>
        <dbReference type="Proteomes" id="UP001056381"/>
    </source>
</evidence>
<proteinExistence type="inferred from homology"/>
<evidence type="ECO:0000256" key="2">
    <source>
        <dbReference type="ARBA" id="ARBA00006472"/>
    </source>
</evidence>
<dbReference type="NCBIfam" id="NF002016">
    <property type="entry name" value="PRK00823.1-1"/>
    <property type="match status" value="1"/>
</dbReference>
<evidence type="ECO:0000256" key="4">
    <source>
        <dbReference type="HAMAP-Rule" id="MF_00434"/>
    </source>
</evidence>